<dbReference type="Proteomes" id="UP000261580">
    <property type="component" value="Unassembled WGS sequence"/>
</dbReference>
<keyword evidence="6" id="KW-1015">Disulfide bond</keyword>
<feature type="domain" description="Fibrinogen C-terminal" evidence="10">
    <location>
        <begin position="299"/>
        <end position="378"/>
    </location>
</feature>
<dbReference type="Bgee" id="ENSNBRG00000020945">
    <property type="expression patterns" value="Expressed in zone of skin and 3 other cell types or tissues"/>
</dbReference>
<dbReference type="STRING" id="32507.ENSNBRP00000027465"/>
<keyword evidence="4" id="KW-0732">Signal</keyword>
<evidence type="ECO:0000256" key="4">
    <source>
        <dbReference type="ARBA" id="ARBA00022729"/>
    </source>
</evidence>
<organism evidence="11 12">
    <name type="scientific">Neolamprologus brichardi</name>
    <name type="common">Fairy cichlid</name>
    <name type="synonym">Lamprologus brichardi</name>
    <dbReference type="NCBI Taxonomy" id="32507"/>
    <lineage>
        <taxon>Eukaryota</taxon>
        <taxon>Metazoa</taxon>
        <taxon>Chordata</taxon>
        <taxon>Craniata</taxon>
        <taxon>Vertebrata</taxon>
        <taxon>Euteleostomi</taxon>
        <taxon>Actinopterygii</taxon>
        <taxon>Neopterygii</taxon>
        <taxon>Teleostei</taxon>
        <taxon>Neoteleostei</taxon>
        <taxon>Acanthomorphata</taxon>
        <taxon>Ovalentaria</taxon>
        <taxon>Cichlomorphae</taxon>
        <taxon>Cichliformes</taxon>
        <taxon>Cichlidae</taxon>
        <taxon>African cichlids</taxon>
        <taxon>Pseudocrenilabrinae</taxon>
        <taxon>Lamprologini</taxon>
        <taxon>Neolamprologus</taxon>
    </lineage>
</organism>
<dbReference type="InterPro" id="IPR050991">
    <property type="entry name" value="ECM_Regulatory_Proteins"/>
</dbReference>
<dbReference type="Ensembl" id="ENSNBRT00000028182.1">
    <property type="protein sequence ID" value="ENSNBRP00000027465.1"/>
    <property type="gene ID" value="ENSNBRG00000020945.1"/>
</dbReference>
<feature type="region of interest" description="Disordered" evidence="7">
    <location>
        <begin position="130"/>
        <end position="179"/>
    </location>
</feature>
<evidence type="ECO:0000259" key="10">
    <source>
        <dbReference type="PROSITE" id="PS51406"/>
    </source>
</evidence>
<evidence type="ECO:0000256" key="5">
    <source>
        <dbReference type="ARBA" id="ARBA00022737"/>
    </source>
</evidence>
<accession>A0A3Q4HU64</accession>
<protein>
    <recommendedName>
        <fullName evidence="13">Tenascin XB</fullName>
    </recommendedName>
</protein>
<evidence type="ECO:0000313" key="12">
    <source>
        <dbReference type="Proteomes" id="UP000261580"/>
    </source>
</evidence>
<reference evidence="11" key="2">
    <citation type="submission" date="2025-09" db="UniProtKB">
        <authorList>
            <consortium name="Ensembl"/>
        </authorList>
    </citation>
    <scope>IDENTIFICATION</scope>
</reference>
<dbReference type="InterPro" id="IPR036056">
    <property type="entry name" value="Fibrinogen-like_C"/>
</dbReference>
<evidence type="ECO:0000256" key="3">
    <source>
        <dbReference type="ARBA" id="ARBA00022536"/>
    </source>
</evidence>
<dbReference type="GO" id="GO:0030155">
    <property type="term" value="P:regulation of cell adhesion"/>
    <property type="evidence" value="ECO:0007669"/>
    <property type="project" value="TreeGrafter"/>
</dbReference>
<comment type="subcellular location">
    <subcellularLocation>
        <location evidence="1">Secreted</location>
        <location evidence="1">Extracellular space</location>
        <location evidence="1">Extracellular matrix</location>
    </subcellularLocation>
</comment>
<keyword evidence="8" id="KW-0472">Membrane</keyword>
<keyword evidence="2" id="KW-0272">Extracellular matrix</keyword>
<sequence length="385" mass="42047">TKPKRNVSGFKVTYTHAEDGESLDSYRASFLIGQDGRKVKMGGHDGRLFWEVMILFVTIITFMCHSVPDPPTHLRAVNVTDSTALLLWRPALAAVDKYSIVKVTVSGNAAEQQLSGLEGSTTYTVTVTSQLGSRESSPATTSFTTTVGEGPQDLQASNVTPRTATLSWKPPSKPQLNTWGTPRCVNTELPCRYNLTRLHPGSTYTLQLRAEGGGQYTSAISTEFTTGTLRYPFPTDCSQELLNGIVTSGEAEIFPQGRHGTSPLAYCNVQTGGGKAPKSMPLPALLASLETSCHAIVSGDSLSYHNNRIFSTKDRDLAPFITRCALSYRGGWWYKNCHEANLNGVYGINTKHQGVIWTAWKGKDFSVPFTEMKLRPAAFRPPSRG</sequence>
<dbReference type="GeneTree" id="ENSGT00940000155565"/>
<dbReference type="OMA" id="SWRGHEL"/>
<keyword evidence="8" id="KW-0812">Transmembrane</keyword>
<keyword evidence="3" id="KW-0245">EGF-like domain</keyword>
<dbReference type="GO" id="GO:0005615">
    <property type="term" value="C:extracellular space"/>
    <property type="evidence" value="ECO:0007669"/>
    <property type="project" value="TreeGrafter"/>
</dbReference>
<dbReference type="SMART" id="SM00186">
    <property type="entry name" value="FBG"/>
    <property type="match status" value="1"/>
</dbReference>
<keyword evidence="5" id="KW-0677">Repeat</keyword>
<dbReference type="SUPFAM" id="SSF49265">
    <property type="entry name" value="Fibronectin type III"/>
    <property type="match status" value="1"/>
</dbReference>
<dbReference type="InterPro" id="IPR014716">
    <property type="entry name" value="Fibrinogen_a/b/g_C_1"/>
</dbReference>
<name>A0A3Q4HU64_NEOBR</name>
<dbReference type="SUPFAM" id="SSF56496">
    <property type="entry name" value="Fibrinogen C-terminal domain-like"/>
    <property type="match status" value="1"/>
</dbReference>
<dbReference type="InterPro" id="IPR013783">
    <property type="entry name" value="Ig-like_fold"/>
</dbReference>
<evidence type="ECO:0000313" key="11">
    <source>
        <dbReference type="Ensembl" id="ENSNBRP00000027465.1"/>
    </source>
</evidence>
<feature type="compositionally biased region" description="Polar residues" evidence="7">
    <location>
        <begin position="154"/>
        <end position="166"/>
    </location>
</feature>
<dbReference type="Gene3D" id="2.60.40.10">
    <property type="entry name" value="Immunoglobulins"/>
    <property type="match status" value="2"/>
</dbReference>
<dbReference type="PROSITE" id="PS51406">
    <property type="entry name" value="FIBRINOGEN_C_2"/>
    <property type="match status" value="1"/>
</dbReference>
<dbReference type="Pfam" id="PF00041">
    <property type="entry name" value="fn3"/>
    <property type="match status" value="2"/>
</dbReference>
<feature type="domain" description="Fibronectin type-III" evidence="9">
    <location>
        <begin position="150"/>
        <end position="231"/>
    </location>
</feature>
<dbReference type="PANTHER" id="PTHR46708:SF1">
    <property type="entry name" value="TENASCIN"/>
    <property type="match status" value="1"/>
</dbReference>
<dbReference type="SMART" id="SM00060">
    <property type="entry name" value="FN3"/>
    <property type="match status" value="2"/>
</dbReference>
<feature type="transmembrane region" description="Helical" evidence="8">
    <location>
        <begin position="48"/>
        <end position="68"/>
    </location>
</feature>
<dbReference type="InterPro" id="IPR002181">
    <property type="entry name" value="Fibrinogen_a/b/g_C_dom"/>
</dbReference>
<evidence type="ECO:0000256" key="1">
    <source>
        <dbReference type="ARBA" id="ARBA00004498"/>
    </source>
</evidence>
<evidence type="ECO:0000256" key="2">
    <source>
        <dbReference type="ARBA" id="ARBA00022530"/>
    </source>
</evidence>
<dbReference type="PANTHER" id="PTHR46708">
    <property type="entry name" value="TENASCIN"/>
    <property type="match status" value="1"/>
</dbReference>
<dbReference type="InterPro" id="IPR036116">
    <property type="entry name" value="FN3_sf"/>
</dbReference>
<dbReference type="Pfam" id="PF00147">
    <property type="entry name" value="Fibrinogen_C"/>
    <property type="match status" value="1"/>
</dbReference>
<dbReference type="AlphaFoldDB" id="A0A3Q4HU64"/>
<dbReference type="GO" id="GO:0031175">
    <property type="term" value="P:neuron projection development"/>
    <property type="evidence" value="ECO:0007669"/>
    <property type="project" value="TreeGrafter"/>
</dbReference>
<feature type="compositionally biased region" description="Polar residues" evidence="7">
    <location>
        <begin position="130"/>
        <end position="147"/>
    </location>
</feature>
<proteinExistence type="predicted"/>
<dbReference type="InterPro" id="IPR003961">
    <property type="entry name" value="FN3_dom"/>
</dbReference>
<evidence type="ECO:0000256" key="8">
    <source>
        <dbReference type="SAM" id="Phobius"/>
    </source>
</evidence>
<evidence type="ECO:0000256" key="7">
    <source>
        <dbReference type="SAM" id="MobiDB-lite"/>
    </source>
</evidence>
<keyword evidence="8" id="KW-1133">Transmembrane helix</keyword>
<dbReference type="PROSITE" id="PS00514">
    <property type="entry name" value="FIBRINOGEN_C_1"/>
    <property type="match status" value="1"/>
</dbReference>
<dbReference type="Gene3D" id="3.90.215.10">
    <property type="entry name" value="Gamma Fibrinogen, chain A, domain 1"/>
    <property type="match status" value="1"/>
</dbReference>
<reference evidence="11" key="1">
    <citation type="submission" date="2025-08" db="UniProtKB">
        <authorList>
            <consortium name="Ensembl"/>
        </authorList>
    </citation>
    <scope>IDENTIFICATION</scope>
</reference>
<evidence type="ECO:0008006" key="13">
    <source>
        <dbReference type="Google" id="ProtNLM"/>
    </source>
</evidence>
<dbReference type="InterPro" id="IPR020837">
    <property type="entry name" value="Fibrinogen_CS"/>
</dbReference>
<evidence type="ECO:0000259" key="9">
    <source>
        <dbReference type="PROSITE" id="PS50853"/>
    </source>
</evidence>
<feature type="domain" description="Fibronectin type-III" evidence="9">
    <location>
        <begin position="70"/>
        <end position="149"/>
    </location>
</feature>
<evidence type="ECO:0000256" key="6">
    <source>
        <dbReference type="ARBA" id="ARBA00023157"/>
    </source>
</evidence>
<dbReference type="CDD" id="cd00063">
    <property type="entry name" value="FN3"/>
    <property type="match status" value="1"/>
</dbReference>
<keyword evidence="12" id="KW-1185">Reference proteome</keyword>
<dbReference type="PROSITE" id="PS50853">
    <property type="entry name" value="FN3"/>
    <property type="match status" value="2"/>
</dbReference>
<keyword evidence="2" id="KW-0964">Secreted</keyword>